<gene>
    <name evidence="1" type="ORF">GMA3_7</name>
</gene>
<dbReference type="GeneID" id="26516878"/>
<dbReference type="EMBL" id="KR063279">
    <property type="protein sequence ID" value="AKL88184.1"/>
    <property type="molecule type" value="Genomic_DNA"/>
</dbReference>
<proteinExistence type="predicted"/>
<name>A0A0K0NKT3_9CAUD</name>
<organism evidence="1 2">
    <name type="scientific">Gordonia phage GMA3</name>
    <dbReference type="NCBI Taxonomy" id="1647284"/>
    <lineage>
        <taxon>Viruses</taxon>
        <taxon>Duplodnaviria</taxon>
        <taxon>Heunggongvirae</taxon>
        <taxon>Uroviricota</taxon>
        <taxon>Caudoviricetes</taxon>
        <taxon>Gamtrevirus</taxon>
        <taxon>Gamtrevirus GMA3</taxon>
    </lineage>
</organism>
<dbReference type="RefSeq" id="YP_009188575.1">
    <property type="nucleotide sequence ID" value="NC_028668.1"/>
</dbReference>
<reference evidence="1 2" key="1">
    <citation type="journal article" date="2015" name="PLoS ONE">
        <title>Lysis to Kill: Evaluation of the Lytic Abilities, and Genomics of Nine Bacteriophages Infective for Gordonia spp. and Their Potential Use in Activated Sludge Foam Biocontrol.</title>
        <authorList>
            <person name="Dyson Z.A."/>
            <person name="Tucci J."/>
            <person name="Seviour R.J."/>
            <person name="Petrovski S."/>
        </authorList>
    </citation>
    <scope>NUCLEOTIDE SEQUENCE [LARGE SCALE GENOMIC DNA]</scope>
</reference>
<dbReference type="Proteomes" id="UP000204451">
    <property type="component" value="Segment"/>
</dbReference>
<dbReference type="GO" id="GO:0019028">
    <property type="term" value="C:viral capsid"/>
    <property type="evidence" value="ECO:0007669"/>
    <property type="project" value="UniProtKB-KW"/>
</dbReference>
<sequence>MASNGFGLAPNAASDFSGGNVPLKELLARRTHLGVVRELTPPEEHIGLTEIPFMEVDSDDVIMDYVRGTGSGLAPAVAPDAESELFQDSDDVTGQIKASIMDWRLKSRYSWTDIHQYFEAKQVLEDAVRNGSTIPTTTLGSLVSKIDSKIARDTVKRKAYLDNRLEWLAMKGLVDARIQYDDGKIKFDVNYGRPAGNTKNSIGGAALDFSSDTHDPINWLIAQKQEAFDTHGVDLSRIKCSRKFANSLFRSSKFIPRTGFAPAAGVDPKYVLEGWGPQAAIDIVQRECDITMEVYDSVFRQRNPLTGVIQNIRYLPDDEVLFLPNTDQLAAYDDTELGFGKMLTSPHPMNDFKAGWYAWETETTDPWERYIGTGIKAFPVLPHMELTYKWKVTL</sequence>
<evidence type="ECO:0000313" key="1">
    <source>
        <dbReference type="EMBL" id="AKL88184.1"/>
    </source>
</evidence>
<protein>
    <submittedName>
        <fullName evidence="1">Putative major capsid protein</fullName>
    </submittedName>
</protein>
<keyword evidence="2" id="KW-1185">Reference proteome</keyword>
<dbReference type="KEGG" id="vg:26516878"/>
<dbReference type="OrthoDB" id="4912at10239"/>
<evidence type="ECO:0000313" key="2">
    <source>
        <dbReference type="Proteomes" id="UP000204451"/>
    </source>
</evidence>
<accession>A0A0K0NKT3</accession>